<proteinExistence type="predicted"/>
<evidence type="ECO:0000313" key="2">
    <source>
        <dbReference type="EMBL" id="TPG55899.1"/>
    </source>
</evidence>
<accession>A0A502G260</accession>
<keyword evidence="3" id="KW-1185">Reference proteome</keyword>
<feature type="region of interest" description="Disordered" evidence="1">
    <location>
        <begin position="74"/>
        <end position="109"/>
    </location>
</feature>
<name>A0A502G260_9PROT</name>
<dbReference type="EMBL" id="RCZP01000011">
    <property type="protein sequence ID" value="TPG55899.1"/>
    <property type="molecule type" value="Genomic_DNA"/>
</dbReference>
<comment type="caution">
    <text evidence="2">The sequence shown here is derived from an EMBL/GenBank/DDBJ whole genome shotgun (WGS) entry which is preliminary data.</text>
</comment>
<gene>
    <name evidence="2" type="ORF">EAH89_13240</name>
</gene>
<dbReference type="Proteomes" id="UP000317078">
    <property type="component" value="Unassembled WGS sequence"/>
</dbReference>
<protein>
    <submittedName>
        <fullName evidence="2">Uncharacterized protein</fullName>
    </submittedName>
</protein>
<dbReference type="OrthoDB" id="9846733at2"/>
<dbReference type="RefSeq" id="WP_140883808.1">
    <property type="nucleotide sequence ID" value="NZ_RCZP01000011.1"/>
</dbReference>
<evidence type="ECO:0000313" key="3">
    <source>
        <dbReference type="Proteomes" id="UP000317078"/>
    </source>
</evidence>
<evidence type="ECO:0000256" key="1">
    <source>
        <dbReference type="SAM" id="MobiDB-lite"/>
    </source>
</evidence>
<reference evidence="2 3" key="1">
    <citation type="journal article" date="2019" name="Environ. Microbiol.">
        <title>Species interactions and distinct microbial communities in high Arctic permafrost affected cryosols are associated with the CH4 and CO2 gas fluxes.</title>
        <authorList>
            <person name="Altshuler I."/>
            <person name="Hamel J."/>
            <person name="Turney S."/>
            <person name="Magnuson E."/>
            <person name="Levesque R."/>
            <person name="Greer C."/>
            <person name="Whyte L.G."/>
        </authorList>
    </citation>
    <scope>NUCLEOTIDE SEQUENCE [LARGE SCALE GENOMIC DNA]</scope>
    <source>
        <strain evidence="2 3">S9.3B</strain>
    </source>
</reference>
<dbReference type="AlphaFoldDB" id="A0A502G260"/>
<organism evidence="2 3">
    <name type="scientific">Muricoccus nepalensis</name>
    <dbReference type="NCBI Taxonomy" id="1854500"/>
    <lineage>
        <taxon>Bacteria</taxon>
        <taxon>Pseudomonadati</taxon>
        <taxon>Pseudomonadota</taxon>
        <taxon>Alphaproteobacteria</taxon>
        <taxon>Acetobacterales</taxon>
        <taxon>Roseomonadaceae</taxon>
        <taxon>Muricoccus</taxon>
    </lineage>
</organism>
<feature type="compositionally biased region" description="Basic and acidic residues" evidence="1">
    <location>
        <begin position="74"/>
        <end position="83"/>
    </location>
</feature>
<sequence length="109" mass="11813">MNRPPILWSAADLLDLARAAEALGALSFQMAERFGPEDGLELSCRATAALLDRVLRDEADAGLRHLIMRRLEAEADHAREMQERSPIGEGEESGEEAVPHGDPAPQGKA</sequence>